<feature type="transmembrane region" description="Helical" evidence="8">
    <location>
        <begin position="235"/>
        <end position="254"/>
    </location>
</feature>
<dbReference type="EMBL" id="MU154811">
    <property type="protein sequence ID" value="KAF9487150.1"/>
    <property type="molecule type" value="Genomic_DNA"/>
</dbReference>
<keyword evidence="11" id="KW-1185">Reference proteome</keyword>
<dbReference type="InterPro" id="IPR050360">
    <property type="entry name" value="MFS_Sugar_Transporters"/>
</dbReference>
<organism evidence="10 11">
    <name type="scientific">Pleurotus eryngii</name>
    <name type="common">Boletus of the steppes</name>
    <dbReference type="NCBI Taxonomy" id="5323"/>
    <lineage>
        <taxon>Eukaryota</taxon>
        <taxon>Fungi</taxon>
        <taxon>Dikarya</taxon>
        <taxon>Basidiomycota</taxon>
        <taxon>Agaricomycotina</taxon>
        <taxon>Agaricomycetes</taxon>
        <taxon>Agaricomycetidae</taxon>
        <taxon>Agaricales</taxon>
        <taxon>Pleurotineae</taxon>
        <taxon>Pleurotaceae</taxon>
        <taxon>Pleurotus</taxon>
    </lineage>
</organism>
<dbReference type="PANTHER" id="PTHR48022:SF7">
    <property type="entry name" value="MAJOR FACILITATOR SUPERFAMILY (MFS) PROFILE DOMAIN-CONTAINING PROTEIN-RELATED"/>
    <property type="match status" value="1"/>
</dbReference>
<name>A0A9P6D8V2_PLEER</name>
<evidence type="ECO:0000256" key="6">
    <source>
        <dbReference type="ARBA" id="ARBA00023136"/>
    </source>
</evidence>
<dbReference type="PRINTS" id="PR00171">
    <property type="entry name" value="SUGRTRNSPORT"/>
</dbReference>
<accession>A0A9P6D8V2</accession>
<dbReference type="InterPro" id="IPR005829">
    <property type="entry name" value="Sugar_transporter_CS"/>
</dbReference>
<protein>
    <submittedName>
        <fullName evidence="10">MFS general substrate transporter</fullName>
    </submittedName>
</protein>
<comment type="subcellular location">
    <subcellularLocation>
        <location evidence="1">Membrane</location>
        <topology evidence="1">Multi-pass membrane protein</topology>
    </subcellularLocation>
</comment>
<comment type="catalytic activity">
    <reaction evidence="7">
        <text>myo-inositol(out) + H(+)(out) = myo-inositol(in) + H(+)(in)</text>
        <dbReference type="Rhea" id="RHEA:60364"/>
        <dbReference type="ChEBI" id="CHEBI:15378"/>
        <dbReference type="ChEBI" id="CHEBI:17268"/>
    </reaction>
</comment>
<dbReference type="Pfam" id="PF00083">
    <property type="entry name" value="Sugar_tr"/>
    <property type="match status" value="2"/>
</dbReference>
<dbReference type="SUPFAM" id="SSF103473">
    <property type="entry name" value="MFS general substrate transporter"/>
    <property type="match status" value="1"/>
</dbReference>
<dbReference type="AlphaFoldDB" id="A0A9P6D8V2"/>
<feature type="transmembrane region" description="Helical" evidence="8">
    <location>
        <begin position="155"/>
        <end position="177"/>
    </location>
</feature>
<dbReference type="InterPro" id="IPR020846">
    <property type="entry name" value="MFS_dom"/>
</dbReference>
<evidence type="ECO:0000256" key="2">
    <source>
        <dbReference type="ARBA" id="ARBA00010992"/>
    </source>
</evidence>
<feature type="transmembrane region" description="Helical" evidence="8">
    <location>
        <begin position="260"/>
        <end position="282"/>
    </location>
</feature>
<dbReference type="Proteomes" id="UP000807025">
    <property type="component" value="Unassembled WGS sequence"/>
</dbReference>
<feature type="domain" description="Major facilitator superfamily (MFS) profile" evidence="9">
    <location>
        <begin position="1"/>
        <end position="286"/>
    </location>
</feature>
<evidence type="ECO:0000256" key="8">
    <source>
        <dbReference type="SAM" id="Phobius"/>
    </source>
</evidence>
<dbReference type="InterPro" id="IPR036259">
    <property type="entry name" value="MFS_trans_sf"/>
</dbReference>
<reference evidence="10" key="1">
    <citation type="submission" date="2020-11" db="EMBL/GenBank/DDBJ databases">
        <authorList>
            <consortium name="DOE Joint Genome Institute"/>
            <person name="Ahrendt S."/>
            <person name="Riley R."/>
            <person name="Andreopoulos W."/>
            <person name="Labutti K."/>
            <person name="Pangilinan J."/>
            <person name="Ruiz-Duenas F.J."/>
            <person name="Barrasa J.M."/>
            <person name="Sanchez-Garcia M."/>
            <person name="Camarero S."/>
            <person name="Miyauchi S."/>
            <person name="Serrano A."/>
            <person name="Linde D."/>
            <person name="Babiker R."/>
            <person name="Drula E."/>
            <person name="Ayuso-Fernandez I."/>
            <person name="Pacheco R."/>
            <person name="Padilla G."/>
            <person name="Ferreira P."/>
            <person name="Barriuso J."/>
            <person name="Kellner H."/>
            <person name="Castanera R."/>
            <person name="Alfaro M."/>
            <person name="Ramirez L."/>
            <person name="Pisabarro A.G."/>
            <person name="Kuo A."/>
            <person name="Tritt A."/>
            <person name="Lipzen A."/>
            <person name="He G."/>
            <person name="Yan M."/>
            <person name="Ng V."/>
            <person name="Cullen D."/>
            <person name="Martin F."/>
            <person name="Rosso M.-N."/>
            <person name="Henrissat B."/>
            <person name="Hibbett D."/>
            <person name="Martinez A.T."/>
            <person name="Grigoriev I.V."/>
        </authorList>
    </citation>
    <scope>NUCLEOTIDE SEQUENCE</scope>
    <source>
        <strain evidence="10">ATCC 90797</strain>
    </source>
</reference>
<comment type="caution">
    <text evidence="10">The sequence shown here is derived from an EMBL/GenBank/DDBJ whole genome shotgun (WGS) entry which is preliminary data.</text>
</comment>
<proteinExistence type="inferred from homology"/>
<dbReference type="PANTHER" id="PTHR48022">
    <property type="entry name" value="PLASTIDIC GLUCOSE TRANSPORTER 4"/>
    <property type="match status" value="1"/>
</dbReference>
<evidence type="ECO:0000256" key="1">
    <source>
        <dbReference type="ARBA" id="ARBA00004141"/>
    </source>
</evidence>
<dbReference type="InterPro" id="IPR003663">
    <property type="entry name" value="Sugar/inositol_transpt"/>
</dbReference>
<dbReference type="Gene3D" id="1.20.1250.20">
    <property type="entry name" value="MFS general substrate transporter like domains"/>
    <property type="match status" value="2"/>
</dbReference>
<evidence type="ECO:0000256" key="3">
    <source>
        <dbReference type="ARBA" id="ARBA00022448"/>
    </source>
</evidence>
<dbReference type="PROSITE" id="PS50850">
    <property type="entry name" value="MFS"/>
    <property type="match status" value="1"/>
</dbReference>
<keyword evidence="4 8" id="KW-0812">Transmembrane</keyword>
<keyword evidence="5 8" id="KW-1133">Transmembrane helix</keyword>
<dbReference type="PROSITE" id="PS00216">
    <property type="entry name" value="SUGAR_TRANSPORT_1"/>
    <property type="match status" value="1"/>
</dbReference>
<sequence>MLIQYFITFRCSYISGPASFRIPWGLQTIPAVILSLGMSLFPESPRWLFSQGREKEALEILADLHGGGGDASNESVVLACEVITRQAHFEREAGAKSFADLLKPDCLTHTRISHQGAGLPGRRGDHVADAVPYVLNVAFTMPAIYYIDRWGRRPMLLAGTCLMGVCLMLIGGLRGGFGHWGAIDGSPVWVAENSATTKAIVVCYCLFICSFAATMGPVSWTYPAEIFPMKVRGKAVSITTVNWTFSFVLARLVPPGLADITKTCLIFGVFNFVGMVHIFFAFPETKQRTLEEVEDIFTHSRPFSRRKSENAVPDACG</sequence>
<dbReference type="OrthoDB" id="4142200at2759"/>
<dbReference type="GO" id="GO:0005351">
    <property type="term" value="F:carbohydrate:proton symporter activity"/>
    <property type="evidence" value="ECO:0007669"/>
    <property type="project" value="TreeGrafter"/>
</dbReference>
<keyword evidence="6 8" id="KW-0472">Membrane</keyword>
<evidence type="ECO:0000313" key="10">
    <source>
        <dbReference type="EMBL" id="KAF9487150.1"/>
    </source>
</evidence>
<dbReference type="InterPro" id="IPR005828">
    <property type="entry name" value="MFS_sugar_transport-like"/>
</dbReference>
<evidence type="ECO:0000313" key="11">
    <source>
        <dbReference type="Proteomes" id="UP000807025"/>
    </source>
</evidence>
<evidence type="ECO:0000259" key="9">
    <source>
        <dbReference type="PROSITE" id="PS50850"/>
    </source>
</evidence>
<dbReference type="GO" id="GO:0016020">
    <property type="term" value="C:membrane"/>
    <property type="evidence" value="ECO:0007669"/>
    <property type="project" value="UniProtKB-SubCell"/>
</dbReference>
<feature type="transmembrane region" description="Helical" evidence="8">
    <location>
        <begin position="197"/>
        <end position="223"/>
    </location>
</feature>
<evidence type="ECO:0000256" key="7">
    <source>
        <dbReference type="ARBA" id="ARBA00049119"/>
    </source>
</evidence>
<keyword evidence="3" id="KW-0813">Transport</keyword>
<evidence type="ECO:0000256" key="4">
    <source>
        <dbReference type="ARBA" id="ARBA00022692"/>
    </source>
</evidence>
<comment type="similarity">
    <text evidence="2">Belongs to the major facilitator superfamily. Sugar transporter (TC 2.A.1.1) family.</text>
</comment>
<gene>
    <name evidence="10" type="ORF">BDN71DRAFT_1458802</name>
</gene>
<evidence type="ECO:0000256" key="5">
    <source>
        <dbReference type="ARBA" id="ARBA00022989"/>
    </source>
</evidence>